<keyword evidence="2" id="KW-1185">Reference proteome</keyword>
<dbReference type="RefSeq" id="WP_043116361.1">
    <property type="nucleotide sequence ID" value="NZ_JRAA01000001.1"/>
</dbReference>
<comment type="caution">
    <text evidence="1">The sequence shown here is derived from an EMBL/GenBank/DDBJ whole genome shotgun (WGS) entry which is preliminary data.</text>
</comment>
<dbReference type="STRING" id="2340.JV46_17760"/>
<organism evidence="1 2">
    <name type="scientific">Solemya velum gill symbiont</name>
    <dbReference type="NCBI Taxonomy" id="2340"/>
    <lineage>
        <taxon>Bacteria</taxon>
        <taxon>Pseudomonadati</taxon>
        <taxon>Pseudomonadota</taxon>
        <taxon>Gammaproteobacteria</taxon>
        <taxon>sulfur-oxidizing symbionts</taxon>
    </lineage>
</organism>
<accession>A0A0B0HF65</accession>
<name>A0A0B0HF65_SOVGS</name>
<evidence type="ECO:0000313" key="2">
    <source>
        <dbReference type="Proteomes" id="UP000030856"/>
    </source>
</evidence>
<reference evidence="1 2" key="1">
    <citation type="journal article" date="2014" name="BMC Genomics">
        <title>The genome of the intracellular bacterium of the coastal bivalve, Solemya velum: a blueprint for thriving in and out of symbiosis.</title>
        <authorList>
            <person name="Dmytrenko O."/>
            <person name="Russell S.L."/>
            <person name="Loo W.T."/>
            <person name="Fontanez K.M."/>
            <person name="Liao L."/>
            <person name="Roeselers G."/>
            <person name="Sharma R."/>
            <person name="Stewart F.J."/>
            <person name="Newton I.L."/>
            <person name="Woyke T."/>
            <person name="Wu D."/>
            <person name="Lang J.M."/>
            <person name="Eisen J.A."/>
            <person name="Cavanaugh C.M."/>
        </authorList>
    </citation>
    <scope>NUCLEOTIDE SEQUENCE [LARGE SCALE GENOMIC DNA]</scope>
    <source>
        <strain evidence="1 2">WH</strain>
    </source>
</reference>
<dbReference type="EMBL" id="JRAA01000001">
    <property type="protein sequence ID" value="KHF26569.1"/>
    <property type="molecule type" value="Genomic_DNA"/>
</dbReference>
<dbReference type="InterPro" id="IPR047111">
    <property type="entry name" value="YbaP-like"/>
</dbReference>
<dbReference type="PANTHER" id="PTHR40590">
    <property type="entry name" value="CYTOPLASMIC PROTEIN-RELATED"/>
    <property type="match status" value="1"/>
</dbReference>
<dbReference type="PANTHER" id="PTHR40590:SF1">
    <property type="entry name" value="CYTOPLASMIC PROTEIN"/>
    <property type="match status" value="1"/>
</dbReference>
<dbReference type="InterPro" id="IPR002816">
    <property type="entry name" value="TraB/PrgY/GumN_fam"/>
</dbReference>
<dbReference type="PROSITE" id="PS51257">
    <property type="entry name" value="PROKAR_LIPOPROTEIN"/>
    <property type="match status" value="1"/>
</dbReference>
<evidence type="ECO:0000313" key="1">
    <source>
        <dbReference type="EMBL" id="KHF26569.1"/>
    </source>
</evidence>
<dbReference type="Pfam" id="PF01963">
    <property type="entry name" value="TraB_PrgY_gumN"/>
    <property type="match status" value="1"/>
</dbReference>
<gene>
    <name evidence="1" type="ORF">JV46_17760</name>
</gene>
<proteinExistence type="predicted"/>
<dbReference type="OrthoDB" id="357294at2"/>
<evidence type="ECO:0008006" key="3">
    <source>
        <dbReference type="Google" id="ProtNLM"/>
    </source>
</evidence>
<dbReference type="CDD" id="cd14789">
    <property type="entry name" value="Tiki"/>
    <property type="match status" value="1"/>
</dbReference>
<dbReference type="AlphaFoldDB" id="A0A0B0HF65"/>
<sequence>MRRYLMQYGSLLVIFLFVLAGCGSPTLRSAGSQTNVAPALWQVTSGASDVYLFGSFHSLPSSIKWYGGPIADAFEAASELVVESVDSPEEARNALLLLESKALLPDGKTLDEYVDEETFTELMESADKLGLSRWRVSRSQPWFLSIMFAYEGMSQVGIHKEYGVDSLLEQTAAQRRMKISGLETAAEALDTLASQPLKIQVRRLQEKLREKQPQVSPLASLFQAWAYGDEKGLARLMRKEMTHV</sequence>
<dbReference type="eggNOG" id="COG3735">
    <property type="taxonomic scope" value="Bacteria"/>
</dbReference>
<protein>
    <recommendedName>
        <fullName evidence="3">TraB/GumN family protein</fullName>
    </recommendedName>
</protein>
<dbReference type="Proteomes" id="UP000030856">
    <property type="component" value="Unassembled WGS sequence"/>
</dbReference>